<dbReference type="PANTHER" id="PTHR13989">
    <property type="entry name" value="REPLICATION PROTEIN A-RELATED"/>
    <property type="match status" value="1"/>
</dbReference>
<dbReference type="AlphaFoldDB" id="A0A4Z2J928"/>
<dbReference type="InterPro" id="IPR012340">
    <property type="entry name" value="NA-bd_OB-fold"/>
</dbReference>
<dbReference type="Gene3D" id="1.10.10.10">
    <property type="entry name" value="Winged helix-like DNA-binding domain superfamily/Winged helix DNA-binding domain"/>
    <property type="match status" value="1"/>
</dbReference>
<sequence length="255" mass="27694">MWNQACSQASDWMTSSNAGTLKRSTLQLLPCTVSQLLSAQDSNDAFTVCGWELNQVSVVGVIGGVAPFVTNIQFSVDDMTGPPLNVKQWVNGKASSEAAPMTSASSGTYVKGQRSLLAMNSRRIKDLNEITSHMLDVVHAHQQHFGKVFDVNMNIAASPSGGLDRSGLSPLQAQVLAALRGFSVGHAGLGFHELQAQLDDRSPRDIRYASASPPSCCMRMTRLCLFLRRAALTFLTDEGHAFCTIDEHHFRSTEH</sequence>
<proteinExistence type="predicted"/>
<keyword evidence="2" id="KW-0238">DNA-binding</keyword>
<comment type="subcellular location">
    <subcellularLocation>
        <location evidence="1">Nucleus</location>
    </subcellularLocation>
</comment>
<dbReference type="GO" id="GO:0005662">
    <property type="term" value="C:DNA replication factor A complex"/>
    <property type="evidence" value="ECO:0007669"/>
    <property type="project" value="TreeGrafter"/>
</dbReference>
<dbReference type="GO" id="GO:0003697">
    <property type="term" value="F:single-stranded DNA binding"/>
    <property type="evidence" value="ECO:0007669"/>
    <property type="project" value="TreeGrafter"/>
</dbReference>
<dbReference type="EMBL" id="SRLO01000017">
    <property type="protein sequence ID" value="TNN86198.1"/>
    <property type="molecule type" value="Genomic_DNA"/>
</dbReference>
<dbReference type="GO" id="GO:0000781">
    <property type="term" value="C:chromosome, telomeric region"/>
    <property type="evidence" value="ECO:0007669"/>
    <property type="project" value="TreeGrafter"/>
</dbReference>
<dbReference type="Proteomes" id="UP000314294">
    <property type="component" value="Unassembled WGS sequence"/>
</dbReference>
<evidence type="ECO:0000313" key="5">
    <source>
        <dbReference type="Proteomes" id="UP000314294"/>
    </source>
</evidence>
<evidence type="ECO:0000256" key="1">
    <source>
        <dbReference type="ARBA" id="ARBA00004123"/>
    </source>
</evidence>
<accession>A0A4Z2J928</accession>
<evidence type="ECO:0000313" key="4">
    <source>
        <dbReference type="EMBL" id="TNN86198.1"/>
    </source>
</evidence>
<name>A0A4Z2J928_9TELE</name>
<dbReference type="SUPFAM" id="SSF50249">
    <property type="entry name" value="Nucleic acid-binding proteins"/>
    <property type="match status" value="1"/>
</dbReference>
<keyword evidence="5" id="KW-1185">Reference proteome</keyword>
<keyword evidence="3" id="KW-0539">Nucleus</keyword>
<dbReference type="GO" id="GO:0035861">
    <property type="term" value="C:site of double-strand break"/>
    <property type="evidence" value="ECO:0007669"/>
    <property type="project" value="TreeGrafter"/>
</dbReference>
<dbReference type="GO" id="GO:0000724">
    <property type="term" value="P:double-strand break repair via homologous recombination"/>
    <property type="evidence" value="ECO:0007669"/>
    <property type="project" value="TreeGrafter"/>
</dbReference>
<protein>
    <submittedName>
        <fullName evidence="4">Replication protein A subunit</fullName>
    </submittedName>
</protein>
<dbReference type="Gene3D" id="2.40.50.140">
    <property type="entry name" value="Nucleic acid-binding proteins"/>
    <property type="match status" value="1"/>
</dbReference>
<evidence type="ECO:0000256" key="3">
    <source>
        <dbReference type="ARBA" id="ARBA00023242"/>
    </source>
</evidence>
<dbReference type="GO" id="GO:0006289">
    <property type="term" value="P:nucleotide-excision repair"/>
    <property type="evidence" value="ECO:0007669"/>
    <property type="project" value="TreeGrafter"/>
</dbReference>
<reference evidence="4 5" key="1">
    <citation type="submission" date="2019-03" db="EMBL/GenBank/DDBJ databases">
        <title>First draft genome of Liparis tanakae, snailfish: a comprehensive survey of snailfish specific genes.</title>
        <authorList>
            <person name="Kim W."/>
            <person name="Song I."/>
            <person name="Jeong J.-H."/>
            <person name="Kim D."/>
            <person name="Kim S."/>
            <person name="Ryu S."/>
            <person name="Song J.Y."/>
            <person name="Lee S.K."/>
        </authorList>
    </citation>
    <scope>NUCLEOTIDE SEQUENCE [LARGE SCALE GENOMIC DNA]</scope>
    <source>
        <tissue evidence="4">Muscle</tissue>
    </source>
</reference>
<dbReference type="InterPro" id="IPR036388">
    <property type="entry name" value="WH-like_DNA-bd_sf"/>
</dbReference>
<gene>
    <name evidence="4" type="primary">rpa2</name>
    <name evidence="4" type="ORF">EYF80_003615</name>
</gene>
<comment type="caution">
    <text evidence="4">The sequence shown here is derived from an EMBL/GenBank/DDBJ whole genome shotgun (WGS) entry which is preliminary data.</text>
</comment>
<dbReference type="InterPro" id="IPR040260">
    <property type="entry name" value="RFA2-like"/>
</dbReference>
<dbReference type="GO" id="GO:0006260">
    <property type="term" value="P:DNA replication"/>
    <property type="evidence" value="ECO:0007669"/>
    <property type="project" value="TreeGrafter"/>
</dbReference>
<dbReference type="PANTHER" id="PTHR13989:SF16">
    <property type="entry name" value="REPLICATION PROTEIN A2"/>
    <property type="match status" value="1"/>
</dbReference>
<organism evidence="4 5">
    <name type="scientific">Liparis tanakae</name>
    <name type="common">Tanaka's snailfish</name>
    <dbReference type="NCBI Taxonomy" id="230148"/>
    <lineage>
        <taxon>Eukaryota</taxon>
        <taxon>Metazoa</taxon>
        <taxon>Chordata</taxon>
        <taxon>Craniata</taxon>
        <taxon>Vertebrata</taxon>
        <taxon>Euteleostomi</taxon>
        <taxon>Actinopterygii</taxon>
        <taxon>Neopterygii</taxon>
        <taxon>Teleostei</taxon>
        <taxon>Neoteleostei</taxon>
        <taxon>Acanthomorphata</taxon>
        <taxon>Eupercaria</taxon>
        <taxon>Perciformes</taxon>
        <taxon>Cottioidei</taxon>
        <taxon>Cottales</taxon>
        <taxon>Liparidae</taxon>
        <taxon>Liparis</taxon>
    </lineage>
</organism>
<evidence type="ECO:0000256" key="2">
    <source>
        <dbReference type="ARBA" id="ARBA00023125"/>
    </source>
</evidence>
<dbReference type="OrthoDB" id="25571at2759"/>